<proteinExistence type="predicted"/>
<reference evidence="1 2" key="1">
    <citation type="submission" date="2018-06" db="EMBL/GenBank/DDBJ databases">
        <title>Genomic Encyclopedia of Type Strains, Phase IV (KMG-IV): sequencing the most valuable type-strain genomes for metagenomic binning, comparative biology and taxonomic classification.</title>
        <authorList>
            <person name="Goeker M."/>
        </authorList>
    </citation>
    <scope>NUCLEOTIDE SEQUENCE [LARGE SCALE GENOMIC DNA]</scope>
    <source>
        <strain evidence="1 2">DSM 18048</strain>
    </source>
</reference>
<dbReference type="RefSeq" id="WP_110887548.1">
    <property type="nucleotide sequence ID" value="NZ_QJSX01000011.1"/>
</dbReference>
<dbReference type="AlphaFoldDB" id="A0A318S3A3"/>
<gene>
    <name evidence="1" type="ORF">DES52_111154</name>
</gene>
<organism evidence="1 2">
    <name type="scientific">Deinococcus yavapaiensis KR-236</name>
    <dbReference type="NCBI Taxonomy" id="694435"/>
    <lineage>
        <taxon>Bacteria</taxon>
        <taxon>Thermotogati</taxon>
        <taxon>Deinococcota</taxon>
        <taxon>Deinococci</taxon>
        <taxon>Deinococcales</taxon>
        <taxon>Deinococcaceae</taxon>
        <taxon>Deinococcus</taxon>
    </lineage>
</organism>
<accession>A0A318S3A3</accession>
<sequence>MKTRPTRPTLTVDVWSRTIDDRHFARVRCVNDMYVGRLTVHDVHTERVLAAAHVPLSRHALSGADPDDARDWTTWAQDVVARRRGARGNA</sequence>
<dbReference type="EMBL" id="QJSX01000011">
    <property type="protein sequence ID" value="PYE52981.1"/>
    <property type="molecule type" value="Genomic_DNA"/>
</dbReference>
<protein>
    <submittedName>
        <fullName evidence="1">Uncharacterized protein</fullName>
    </submittedName>
</protein>
<keyword evidence="2" id="KW-1185">Reference proteome</keyword>
<evidence type="ECO:0000313" key="1">
    <source>
        <dbReference type="EMBL" id="PYE52981.1"/>
    </source>
</evidence>
<comment type="caution">
    <text evidence="1">The sequence shown here is derived from an EMBL/GenBank/DDBJ whole genome shotgun (WGS) entry which is preliminary data.</text>
</comment>
<name>A0A318S3A3_9DEIO</name>
<evidence type="ECO:0000313" key="2">
    <source>
        <dbReference type="Proteomes" id="UP000248326"/>
    </source>
</evidence>
<dbReference type="Proteomes" id="UP000248326">
    <property type="component" value="Unassembled WGS sequence"/>
</dbReference>